<evidence type="ECO:0000256" key="1">
    <source>
        <dbReference type="ARBA" id="ARBA00022603"/>
    </source>
</evidence>
<dbReference type="PANTHER" id="PTHR43464:SF19">
    <property type="entry name" value="UBIQUINONE BIOSYNTHESIS O-METHYLTRANSFERASE, MITOCHONDRIAL"/>
    <property type="match status" value="1"/>
</dbReference>
<feature type="domain" description="Methyltransferase" evidence="4">
    <location>
        <begin position="51"/>
        <end position="143"/>
    </location>
</feature>
<dbReference type="EMBL" id="VFRQ01000002">
    <property type="protein sequence ID" value="TPE45491.1"/>
    <property type="molecule type" value="Genomic_DNA"/>
</dbReference>
<evidence type="ECO:0000313" key="5">
    <source>
        <dbReference type="EMBL" id="TPE45491.1"/>
    </source>
</evidence>
<reference evidence="5 6" key="1">
    <citation type="submission" date="2019-06" db="EMBL/GenBank/DDBJ databases">
        <title>A novel bacterium of genus Pontibacter, isolated from marine sediment.</title>
        <authorList>
            <person name="Huang H."/>
            <person name="Mo K."/>
            <person name="Hu Y."/>
        </authorList>
    </citation>
    <scope>NUCLEOTIDE SEQUENCE [LARGE SCALE GENOMIC DNA]</scope>
    <source>
        <strain evidence="5 6">HB172049</strain>
    </source>
</reference>
<dbReference type="PANTHER" id="PTHR43464">
    <property type="entry name" value="METHYLTRANSFERASE"/>
    <property type="match status" value="1"/>
</dbReference>
<proteinExistence type="predicted"/>
<evidence type="ECO:0000256" key="3">
    <source>
        <dbReference type="ARBA" id="ARBA00022691"/>
    </source>
</evidence>
<dbReference type="OrthoDB" id="9811589at2"/>
<dbReference type="GO" id="GO:0032259">
    <property type="term" value="P:methylation"/>
    <property type="evidence" value="ECO:0007669"/>
    <property type="project" value="UniProtKB-KW"/>
</dbReference>
<protein>
    <submittedName>
        <fullName evidence="5">Class I SAM-dependent methyltransferase</fullName>
    </submittedName>
</protein>
<dbReference type="SUPFAM" id="SSF53335">
    <property type="entry name" value="S-adenosyl-L-methionine-dependent methyltransferases"/>
    <property type="match status" value="1"/>
</dbReference>
<name>A0A501WE92_9BACT</name>
<dbReference type="AlphaFoldDB" id="A0A501WE92"/>
<dbReference type="GO" id="GO:0008168">
    <property type="term" value="F:methyltransferase activity"/>
    <property type="evidence" value="ECO:0007669"/>
    <property type="project" value="UniProtKB-KW"/>
</dbReference>
<dbReference type="Proteomes" id="UP000316727">
    <property type="component" value="Unassembled WGS sequence"/>
</dbReference>
<keyword evidence="2 5" id="KW-0808">Transferase</keyword>
<comment type="caution">
    <text evidence="5">The sequence shown here is derived from an EMBL/GenBank/DDBJ whole genome shotgun (WGS) entry which is preliminary data.</text>
</comment>
<evidence type="ECO:0000256" key="2">
    <source>
        <dbReference type="ARBA" id="ARBA00022679"/>
    </source>
</evidence>
<evidence type="ECO:0000259" key="4">
    <source>
        <dbReference type="Pfam" id="PF13649"/>
    </source>
</evidence>
<dbReference type="CDD" id="cd02440">
    <property type="entry name" value="AdoMet_MTases"/>
    <property type="match status" value="1"/>
</dbReference>
<keyword evidence="6" id="KW-1185">Reference proteome</keyword>
<dbReference type="RefSeq" id="WP_140620258.1">
    <property type="nucleotide sequence ID" value="NZ_VFRQ01000002.1"/>
</dbReference>
<dbReference type="InterPro" id="IPR041698">
    <property type="entry name" value="Methyltransf_25"/>
</dbReference>
<keyword evidence="1 5" id="KW-0489">Methyltransferase</keyword>
<keyword evidence="3" id="KW-0949">S-adenosyl-L-methionine</keyword>
<sequence>MADQQDAAAWFSTWFNSPYYHILYQNRDVQEAQRFMDRLLVYLHPKPDAKILDLACGKGRHALYLNQQGYDVTGIDLSEKSIQHARQFENERLHFVRHDMREEFQPEAFDFILNLFTSFGYFESETENAVALCATAQSLRHGGKLVIDFMNTDKVISNLVAKEEKEVQGINFKITRGVEKGFIIKRIGFRDKGRDYCFEERVRALRRDDFMDYFGMAKLRLIDIFGDYKLNPYEPASSDRMVFVLKK</sequence>
<dbReference type="Pfam" id="PF13649">
    <property type="entry name" value="Methyltransf_25"/>
    <property type="match status" value="1"/>
</dbReference>
<dbReference type="Gene3D" id="2.20.25.110">
    <property type="entry name" value="S-adenosyl-L-methionine-dependent methyltransferases"/>
    <property type="match status" value="1"/>
</dbReference>
<accession>A0A501WE92</accession>
<dbReference type="Gene3D" id="3.40.50.150">
    <property type="entry name" value="Vaccinia Virus protein VP39"/>
    <property type="match status" value="1"/>
</dbReference>
<gene>
    <name evidence="5" type="ORF">FJM65_05560</name>
</gene>
<evidence type="ECO:0000313" key="6">
    <source>
        <dbReference type="Proteomes" id="UP000316727"/>
    </source>
</evidence>
<organism evidence="5 6">
    <name type="scientific">Pontibacter mangrovi</name>
    <dbReference type="NCBI Taxonomy" id="2589816"/>
    <lineage>
        <taxon>Bacteria</taxon>
        <taxon>Pseudomonadati</taxon>
        <taxon>Bacteroidota</taxon>
        <taxon>Cytophagia</taxon>
        <taxon>Cytophagales</taxon>
        <taxon>Hymenobacteraceae</taxon>
        <taxon>Pontibacter</taxon>
    </lineage>
</organism>
<dbReference type="InterPro" id="IPR029063">
    <property type="entry name" value="SAM-dependent_MTases_sf"/>
</dbReference>